<evidence type="ECO:0000313" key="2">
    <source>
        <dbReference type="EMBL" id="APE34982.1"/>
    </source>
</evidence>
<organism evidence="2 3">
    <name type="scientific">Nocardia mangyaensis</name>
    <dbReference type="NCBI Taxonomy" id="2213200"/>
    <lineage>
        <taxon>Bacteria</taxon>
        <taxon>Bacillati</taxon>
        <taxon>Actinomycetota</taxon>
        <taxon>Actinomycetes</taxon>
        <taxon>Mycobacteriales</taxon>
        <taxon>Nocardiaceae</taxon>
        <taxon>Nocardia</taxon>
    </lineage>
</organism>
<accession>A0A1J0VSG9</accession>
<evidence type="ECO:0000313" key="3">
    <source>
        <dbReference type="Proteomes" id="UP000183810"/>
    </source>
</evidence>
<keyword evidence="3" id="KW-1185">Reference proteome</keyword>
<protein>
    <recommendedName>
        <fullName evidence="1">DUF4132 domain-containing protein</fullName>
    </recommendedName>
</protein>
<feature type="domain" description="DUF4132" evidence="1">
    <location>
        <begin position="558"/>
        <end position="720"/>
    </location>
</feature>
<dbReference type="KEGG" id="nsl:BOX37_14645"/>
<dbReference type="Proteomes" id="UP000183810">
    <property type="component" value="Chromosome"/>
</dbReference>
<dbReference type="InterPro" id="IPR025406">
    <property type="entry name" value="DUF4132"/>
</dbReference>
<dbReference type="EMBL" id="CP018082">
    <property type="protein sequence ID" value="APE34982.1"/>
    <property type="molecule type" value="Genomic_DNA"/>
</dbReference>
<sequence>MVWLSPWPVEASAAILPTADRSSGALSLSEGACSVAAVGDVEVCGPSGSQGIVPGIYAEVVHEERAALWQWVDRVRAQGGATTALRVSAEQILARIDEGDDRANGHLVDHIGDITTALDDLYDAAFPPSAPDDSTAGSDDRYDAAFRDTTAAPDALSDVACRPGAPGGITGLLAAPWPSARRKALLAAYLGVDVRHRLLLDEVAATAIAEADVGLLRVLALTPLGSLDRQSVARVLDALDRADALDAEVVERAFTADRYLGYAIVGRNGSGVVTGAPLTCADDVRVLVDSMTWRLVSAPDPVGWDVFPKGFAPRGLRFVRAALSWQGEQKVAEHLGTAELTDTERTELLDHLREQPVAVRRTVFGWRGRAGDAEALLPLFDLAECARLLRLIRAIPEDEVVRQDRAALLAAIEEAGAEKVRRLLTLVPSELVSAVLGRNRAQVVKRVKHRALHGIAAFGMLPLDPPETVLDRYLAIRESATKGAELGPNRRISHAAAIEVALDHLAQVAGVGEASRLEWDCEARIATATPTETTVGEYRIRLRFHGSEPELRVSRADRELKSVPAAVRADPAYRELRDHQERLREQARRMRSGLLERLVATGATVTPDELGRLCSLPAGAAMLPALLWRDRSGTIGLLGEVDTAAPIAAVHPVDLHEQGTQGEWQARLERQGIEQPVPQVSRALYSLTPAERAAGAVSRRFDGRTVDGAQAVALLSGRGWSTHGRYDEYQATRPAGADLVVALRCDFSGYFGHGAVEIGEIRFLADSRAVPLHEVSPVAFSEVMRDLDLVVSVAGTAARA</sequence>
<name>A0A1J0VSG9_9NOCA</name>
<gene>
    <name evidence="2" type="ORF">BOX37_14645</name>
</gene>
<reference evidence="2" key="1">
    <citation type="submission" date="2016-11" db="EMBL/GenBank/DDBJ databases">
        <authorList>
            <person name="Jaros S."/>
            <person name="Januszkiewicz K."/>
            <person name="Wedrychowicz H."/>
        </authorList>
    </citation>
    <scope>NUCLEOTIDE SEQUENCE [LARGE SCALE GENOMIC DNA]</scope>
    <source>
        <strain evidence="2">Y48</strain>
    </source>
</reference>
<evidence type="ECO:0000259" key="1">
    <source>
        <dbReference type="Pfam" id="PF13569"/>
    </source>
</evidence>
<proteinExistence type="predicted"/>
<dbReference type="AlphaFoldDB" id="A0A1J0VSG9"/>
<dbReference type="Pfam" id="PF13569">
    <property type="entry name" value="DUF4132"/>
    <property type="match status" value="1"/>
</dbReference>